<evidence type="ECO:0000313" key="3">
    <source>
        <dbReference type="Proteomes" id="UP000298416"/>
    </source>
</evidence>
<proteinExistence type="predicted"/>
<dbReference type="AlphaFoldDB" id="A0A8X8YZQ8"/>
<sequence length="163" mass="18624">MLTWVSVRACQIRIVAAQALTTMTVKSVLDEMYSAQDELIKEMRNHDNAKKEWRDEELKKLYETRERLLDLLMILDFNGHLNDDAYGDFISGKKRAHLAVATGIADLIYEKSKTRVPDLIYETVNTRSAEPDALDDDLVNFWAANLADDGAPAMNRVRINEHV</sequence>
<reference evidence="2" key="2">
    <citation type="submission" date="2020-08" db="EMBL/GenBank/DDBJ databases">
        <title>Plant Genome Project.</title>
        <authorList>
            <person name="Zhang R.-G."/>
        </authorList>
    </citation>
    <scope>NUCLEOTIDE SEQUENCE</scope>
    <source>
        <strain evidence="2">Huo1</strain>
        <tissue evidence="2">Leaf</tissue>
    </source>
</reference>
<gene>
    <name evidence="2" type="ORF">SASPL_152102</name>
</gene>
<keyword evidence="3" id="KW-1185">Reference proteome</keyword>
<dbReference type="Proteomes" id="UP000298416">
    <property type="component" value="Unassembled WGS sequence"/>
</dbReference>
<feature type="signal peptide" evidence="1">
    <location>
        <begin position="1"/>
        <end position="17"/>
    </location>
</feature>
<dbReference type="PANTHER" id="PTHR48151">
    <property type="entry name" value="SH3 DOMAIN-CONTAINING PROTEIN"/>
    <property type="match status" value="1"/>
</dbReference>
<comment type="caution">
    <text evidence="2">The sequence shown here is derived from an EMBL/GenBank/DDBJ whole genome shotgun (WGS) entry which is preliminary data.</text>
</comment>
<protein>
    <submittedName>
        <fullName evidence="2">Uncharacterized protein</fullName>
    </submittedName>
</protein>
<dbReference type="InterPro" id="IPR053296">
    <property type="entry name" value="TSET_member_tstB"/>
</dbReference>
<reference evidence="2" key="1">
    <citation type="submission" date="2018-01" db="EMBL/GenBank/DDBJ databases">
        <authorList>
            <person name="Mao J.F."/>
        </authorList>
    </citation>
    <scope>NUCLEOTIDE SEQUENCE</scope>
    <source>
        <strain evidence="2">Huo1</strain>
        <tissue evidence="2">Leaf</tissue>
    </source>
</reference>
<dbReference type="PANTHER" id="PTHR48151:SF3">
    <property type="entry name" value="SH3 DOMAIN-CONTAINING PROTEIN"/>
    <property type="match status" value="1"/>
</dbReference>
<evidence type="ECO:0000313" key="2">
    <source>
        <dbReference type="EMBL" id="KAG6386922.1"/>
    </source>
</evidence>
<keyword evidence="1" id="KW-0732">Signal</keyword>
<evidence type="ECO:0000256" key="1">
    <source>
        <dbReference type="SAM" id="SignalP"/>
    </source>
</evidence>
<feature type="chain" id="PRO_5036443650" evidence="1">
    <location>
        <begin position="18"/>
        <end position="163"/>
    </location>
</feature>
<dbReference type="EMBL" id="PNBA02000021">
    <property type="protein sequence ID" value="KAG6386922.1"/>
    <property type="molecule type" value="Genomic_DNA"/>
</dbReference>
<name>A0A8X8YZQ8_SALSN</name>
<accession>A0A8X8YZQ8</accession>
<organism evidence="2">
    <name type="scientific">Salvia splendens</name>
    <name type="common">Scarlet sage</name>
    <dbReference type="NCBI Taxonomy" id="180675"/>
    <lineage>
        <taxon>Eukaryota</taxon>
        <taxon>Viridiplantae</taxon>
        <taxon>Streptophyta</taxon>
        <taxon>Embryophyta</taxon>
        <taxon>Tracheophyta</taxon>
        <taxon>Spermatophyta</taxon>
        <taxon>Magnoliopsida</taxon>
        <taxon>eudicotyledons</taxon>
        <taxon>Gunneridae</taxon>
        <taxon>Pentapetalae</taxon>
        <taxon>asterids</taxon>
        <taxon>lamiids</taxon>
        <taxon>Lamiales</taxon>
        <taxon>Lamiaceae</taxon>
        <taxon>Nepetoideae</taxon>
        <taxon>Mentheae</taxon>
        <taxon>Salviinae</taxon>
        <taxon>Salvia</taxon>
        <taxon>Salvia subgen. Calosphace</taxon>
        <taxon>core Calosphace</taxon>
    </lineage>
</organism>